<comment type="caution">
    <text evidence="2">The sequence shown here is derived from an EMBL/GenBank/DDBJ whole genome shotgun (WGS) entry which is preliminary data.</text>
</comment>
<accession>A0ABS6MHN1</accession>
<protein>
    <submittedName>
        <fullName evidence="2">Uncharacterized protein</fullName>
    </submittedName>
</protein>
<gene>
    <name evidence="2" type="ORF">KQY15_04340</name>
</gene>
<dbReference type="EMBL" id="JAHRID010000001">
    <property type="protein sequence ID" value="MBV2128317.1"/>
    <property type="molecule type" value="Genomic_DNA"/>
</dbReference>
<organism evidence="2 3">
    <name type="scientific">Arsukibacterium indicum</name>
    <dbReference type="NCBI Taxonomy" id="2848612"/>
    <lineage>
        <taxon>Bacteria</taxon>
        <taxon>Pseudomonadati</taxon>
        <taxon>Pseudomonadota</taxon>
        <taxon>Gammaproteobacteria</taxon>
        <taxon>Chromatiales</taxon>
        <taxon>Chromatiaceae</taxon>
        <taxon>Arsukibacterium</taxon>
    </lineage>
</organism>
<dbReference type="Proteomes" id="UP000704611">
    <property type="component" value="Unassembled WGS sequence"/>
</dbReference>
<keyword evidence="3" id="KW-1185">Reference proteome</keyword>
<feature type="signal peptide" evidence="1">
    <location>
        <begin position="1"/>
        <end position="28"/>
    </location>
</feature>
<evidence type="ECO:0000313" key="2">
    <source>
        <dbReference type="EMBL" id="MBV2128317.1"/>
    </source>
</evidence>
<reference evidence="2 3" key="1">
    <citation type="submission" date="2021-06" db="EMBL/GenBank/DDBJ databases">
        <title>Rheinheimera indica sp. nov., isolated from deep-sea sediment.</title>
        <authorList>
            <person name="Wang Z."/>
            <person name="Zhang X.-Y."/>
        </authorList>
    </citation>
    <scope>NUCLEOTIDE SEQUENCE [LARGE SCALE GENOMIC DNA]</scope>
    <source>
        <strain evidence="2 3">SM2107</strain>
    </source>
</reference>
<evidence type="ECO:0000313" key="3">
    <source>
        <dbReference type="Proteomes" id="UP000704611"/>
    </source>
</evidence>
<sequence>MVRQLSIMLSGRLLLLVLVAALSQTAMAESLLRTEKQYRLAAWHFYQDDYYQALLQLSMTAESPAKTSLLQAGLLLQLDMPAATARLLQQLLDDQTLSGKLPRQLRNVALLQYSRFLFEQQQSDQAEHYLGQLSGPLDDLSGEAELLKQLLNWPAINTADSGVFDRLAGHNELPYVVINQILALRQQQQPQPALVMLEQLNNRLQPETATGFWRQLFRWRWSDPLISSDSERQALADYLQLLQAGLLVDQLQWADAQQVLSQFASNSVLTLPAMILYRDVLTENRQIPSLLSVLQQLIDRYPYADASWLAAHQLGNQFERALAQQDALAAYRWADQYYQQQLTINSGHARPLTLSQLAESSGLSGWQSYQLRQQPGLFQLNSQLNALQQLQQLQQQRLDRLKKLGEVIDFKLAQQQQLLTSALPDLSARQQALQLQAEQLAASIASAKAEPMAMQLWLGDSEQNYAQLHVMLSKARGRADALSAAGRDVADAKQRLSRLEGILQWHYQYNRAQRHWQLDKQQQQLTAELARIGQALERLSRLDGKTERLLLQQQQLAAMTVQESQFGAALFVQQQQLLAGLNSGLEQIRLAEREKLLEMRRFNTQAIARVMEQLLLTSQEEQ</sequence>
<keyword evidence="1" id="KW-0732">Signal</keyword>
<dbReference type="RefSeq" id="WP_217667512.1">
    <property type="nucleotide sequence ID" value="NZ_JAHRID010000001.1"/>
</dbReference>
<feature type="chain" id="PRO_5046036692" evidence="1">
    <location>
        <begin position="29"/>
        <end position="622"/>
    </location>
</feature>
<proteinExistence type="predicted"/>
<evidence type="ECO:0000256" key="1">
    <source>
        <dbReference type="SAM" id="SignalP"/>
    </source>
</evidence>
<name>A0ABS6MHN1_9GAMM</name>